<dbReference type="AlphaFoldDB" id="A0A3S4G9Y2"/>
<organism evidence="1 2">
    <name type="scientific">Klebsiella pneumoniae</name>
    <dbReference type="NCBI Taxonomy" id="573"/>
    <lineage>
        <taxon>Bacteria</taxon>
        <taxon>Pseudomonadati</taxon>
        <taxon>Pseudomonadota</taxon>
        <taxon>Gammaproteobacteria</taxon>
        <taxon>Enterobacterales</taxon>
        <taxon>Enterobacteriaceae</taxon>
        <taxon>Klebsiella/Raoultella group</taxon>
        <taxon>Klebsiella</taxon>
        <taxon>Klebsiella pneumoniae complex</taxon>
    </lineage>
</organism>
<name>A0A3S4G9Y2_KLEPN</name>
<proteinExistence type="predicted"/>
<accession>A0A3S4G9Y2</accession>
<protein>
    <submittedName>
        <fullName evidence="1">Uncharacterized protein</fullName>
    </submittedName>
</protein>
<gene>
    <name evidence="1" type="ORF">NCTC13635_00173</name>
</gene>
<dbReference type="EMBL" id="LR134162">
    <property type="protein sequence ID" value="VEA98925.1"/>
    <property type="molecule type" value="Genomic_DNA"/>
</dbReference>
<evidence type="ECO:0000313" key="1">
    <source>
        <dbReference type="EMBL" id="VEA98925.1"/>
    </source>
</evidence>
<dbReference type="Proteomes" id="UP000282433">
    <property type="component" value="Chromosome"/>
</dbReference>
<reference evidence="1 2" key="1">
    <citation type="submission" date="2018-12" db="EMBL/GenBank/DDBJ databases">
        <authorList>
            <consortium name="Pathogen Informatics"/>
        </authorList>
    </citation>
    <scope>NUCLEOTIDE SEQUENCE [LARGE SCALE GENOMIC DNA]</scope>
    <source>
        <strain evidence="1 2">NCTC13635</strain>
    </source>
</reference>
<sequence length="79" mass="9125">MQVRHALRVMHRQAVFQEVLDRTINRRLVTQTLFVKFKGDTLTQLVNAFPLIHLRLLQPLHNGLAGLLDNLLIGFNALR</sequence>
<evidence type="ECO:0000313" key="2">
    <source>
        <dbReference type="Proteomes" id="UP000282433"/>
    </source>
</evidence>